<evidence type="ECO:0000256" key="6">
    <source>
        <dbReference type="ARBA" id="ARBA00022989"/>
    </source>
</evidence>
<feature type="transmembrane region" description="Helical" evidence="12">
    <location>
        <begin position="725"/>
        <end position="747"/>
    </location>
</feature>
<keyword evidence="6 12" id="KW-1133">Transmembrane helix</keyword>
<evidence type="ECO:0000256" key="10">
    <source>
        <dbReference type="ARBA" id="ARBA00023180"/>
    </source>
</evidence>
<feature type="transmembrane region" description="Helical" evidence="12">
    <location>
        <begin position="845"/>
        <end position="870"/>
    </location>
</feature>
<evidence type="ECO:0000313" key="14">
    <source>
        <dbReference type="EMBL" id="EPT03702.1"/>
    </source>
</evidence>
<dbReference type="STRING" id="743788.S8EFD8"/>
<feature type="compositionally biased region" description="Polar residues" evidence="11">
    <location>
        <begin position="774"/>
        <end position="783"/>
    </location>
</feature>
<evidence type="ECO:0000256" key="2">
    <source>
        <dbReference type="ARBA" id="ARBA00005585"/>
    </source>
</evidence>
<dbReference type="OrthoDB" id="6510177at2759"/>
<keyword evidence="5" id="KW-0732">Signal</keyword>
<dbReference type="InterPro" id="IPR053956">
    <property type="entry name" value="NPC1_MLD"/>
</dbReference>
<dbReference type="Pfam" id="PF16414">
    <property type="entry name" value="NPC1_N"/>
    <property type="match status" value="1"/>
</dbReference>
<dbReference type="InterPro" id="IPR053958">
    <property type="entry name" value="HMGCR/SNAP/NPC1-like_SSD"/>
</dbReference>
<dbReference type="PANTHER" id="PTHR45727">
    <property type="entry name" value="NPC INTRACELLULAR CHOLESTEROL TRANSPORTER 1"/>
    <property type="match status" value="1"/>
</dbReference>
<dbReference type="eggNOG" id="KOG1933">
    <property type="taxonomic scope" value="Eukaryota"/>
</dbReference>
<evidence type="ECO:0000256" key="1">
    <source>
        <dbReference type="ARBA" id="ARBA00004141"/>
    </source>
</evidence>
<feature type="transmembrane region" description="Helical" evidence="12">
    <location>
        <begin position="697"/>
        <end position="719"/>
    </location>
</feature>
<evidence type="ECO:0000256" key="9">
    <source>
        <dbReference type="ARBA" id="ARBA00023157"/>
    </source>
</evidence>
<dbReference type="GO" id="GO:0032934">
    <property type="term" value="F:sterol binding"/>
    <property type="evidence" value="ECO:0007669"/>
    <property type="project" value="TreeGrafter"/>
</dbReference>
<evidence type="ECO:0000256" key="11">
    <source>
        <dbReference type="SAM" id="MobiDB-lite"/>
    </source>
</evidence>
<feature type="transmembrane region" description="Helical" evidence="12">
    <location>
        <begin position="616"/>
        <end position="634"/>
    </location>
</feature>
<proteinExistence type="inferred from homology"/>
<keyword evidence="9" id="KW-1015">Disulfide bond</keyword>
<dbReference type="PROSITE" id="PS50156">
    <property type="entry name" value="SSD"/>
    <property type="match status" value="1"/>
</dbReference>
<feature type="transmembrane region" description="Helical" evidence="12">
    <location>
        <begin position="1190"/>
        <end position="1207"/>
    </location>
</feature>
<dbReference type="SUPFAM" id="SSF82866">
    <property type="entry name" value="Multidrug efflux transporter AcrB transmembrane domain"/>
    <property type="match status" value="2"/>
</dbReference>
<evidence type="ECO:0000256" key="3">
    <source>
        <dbReference type="ARBA" id="ARBA00022448"/>
    </source>
</evidence>
<evidence type="ECO:0000256" key="4">
    <source>
        <dbReference type="ARBA" id="ARBA00022692"/>
    </source>
</evidence>
<feature type="transmembrane region" description="Helical" evidence="12">
    <location>
        <begin position="1214"/>
        <end position="1237"/>
    </location>
</feature>
<evidence type="ECO:0000256" key="7">
    <source>
        <dbReference type="ARBA" id="ARBA00023055"/>
    </source>
</evidence>
<keyword evidence="7" id="KW-0445">Lipid transport</keyword>
<feature type="domain" description="SSD" evidence="13">
    <location>
        <begin position="615"/>
        <end position="870"/>
    </location>
</feature>
<keyword evidence="8 12" id="KW-0472">Membrane</keyword>
<evidence type="ECO:0000313" key="15">
    <source>
        <dbReference type="Proteomes" id="UP000015241"/>
    </source>
</evidence>
<dbReference type="Pfam" id="PF22314">
    <property type="entry name" value="NPC1_MLD"/>
    <property type="match status" value="1"/>
</dbReference>
<dbReference type="InParanoid" id="S8EFD8"/>
<keyword evidence="3" id="KW-0813">Transport</keyword>
<feature type="transmembrane region" description="Helical" evidence="12">
    <location>
        <begin position="1286"/>
        <end position="1315"/>
    </location>
</feature>
<dbReference type="EMBL" id="KE504129">
    <property type="protein sequence ID" value="EPT03702.1"/>
    <property type="molecule type" value="Genomic_DNA"/>
</dbReference>
<sequence>MQLGHAGQCAMRGSCGSKDWFGKPLPCPYDGPASEAIDDVDRDLLVSLCGVEYAEGPSCCTTDQLETLRDNIGLAENIISSCPACRNNFRQFWCTFTCSPDQATFLNVTATQETRTGQQGVKSVDFLVSERFGTGFYDSCKSIQMGATNGYAMDLIGGGAKNYSAFLKFMGDEKDMGSPFQINYPQYPPEEMTFFDATPRNCYDNDLSSRCTCIDCPDICQTLPDIPPPSSGPTCQVGVISCLSFALMVAYGIAVAAFIFGYGLQFTIRKRKSYERVALSADAASEYVSPRTHTRGLVGASSLAPYVDGEESLGTQSDSRNLGRGASLLDPIETVQPRQYWLNNLLRRFFYRLGLTMASSPFLTLCGSCVVIAILLSGWSRFSVETEPVRLWVAPDSQSKLQKEFFDEHFGPFYRPQQIFVTAVPEDSNNEIDGDSASSEDSVLSWEHLKYWFDVEADIRSLRSEPHGYILDDVCFKPAGPDGYCVVQSVAAWFGNDLEMYDEATWASHLLDCANSPVECLPDFQQPLAPQYVLGGIPDGEDPEKYLDSDALVVTYVLSDSLDPEVQEKAMEWERTLRDYLQRLSENAPSDAGLELSFSTGVSLKEEINKSTNTDVTIVVLSYVAMFLYVSLTLGSGSQMGREEGAIASFTRWASNLPKFFRHQGLASSSLSISSLDEPTIFPRLPRKLFVGSKFSLGLFGIALVVLSCLCSVGLFSFFGVQVTLIIAEVIPFLVLAVGVDNVFILVHELDRQNLLHGPNAAAATQGYGDAPMSPTQSRTRSQFDGAHSRAESVDAVSTPLYLSAEERVARTLAKMGPSILLSTITETVAFALGALVPMPAVRNFALYAAGSVLFNAIMQVTVFVSTLTLDLKRVEASRMDCFPCVKLPSRIALEDPPTGSGLGIIARFIRRHYAPFLLKPAVKLVVLLTFLGICFASIISMQHIELGFDQRLALPSESYLVSYFDSVDAYLEIGPPVYFVVHDADVKKREGQQNICGRFTTCDDFSVANVLEAERKRPQSSFIAEPAASWIDDYLNWLNPTHEKCCRVRKRNPDVFCRDTDSPRLCQMCYDDHDPEWNITMDGLPEDDEFMRYLRQWYIAPTTEDCSLAGKASFGTALALSEDGTDVVASHFRTFHTPLKSQSDFINSFAAAHRIADDLSARTGMSVFPYSLHYVFFDQYAHIVATTEQILGLGLGAVLLVTALMLGSWRTGVIVTGVVALTVLSVMGIMGVWGIMLNAISLVNLVISLGIAVEFCAHVARAFMSAGSGLPVDHPAGQKERDERMWTALVDVGPSVLSGITFTKLIGMCVLALTHSRFLEIYYFRMWITLIISGALHGLVLLPVVLSFAGGPGFPLQEADEEWMSHAIRHDYEYTPFLADDDSIASD</sequence>
<keyword evidence="10" id="KW-0325">Glycoprotein</keyword>
<dbReference type="GO" id="GO:0016020">
    <property type="term" value="C:membrane"/>
    <property type="evidence" value="ECO:0007669"/>
    <property type="project" value="UniProtKB-SubCell"/>
</dbReference>
<feature type="transmembrane region" description="Helical" evidence="12">
    <location>
        <begin position="349"/>
        <end position="379"/>
    </location>
</feature>
<feature type="transmembrane region" description="Helical" evidence="12">
    <location>
        <begin position="1243"/>
        <end position="1265"/>
    </location>
</feature>
<evidence type="ECO:0000256" key="5">
    <source>
        <dbReference type="ARBA" id="ARBA00022729"/>
    </source>
</evidence>
<name>S8EFD8_FOMSC</name>
<evidence type="ECO:0000259" key="13">
    <source>
        <dbReference type="PROSITE" id="PS50156"/>
    </source>
</evidence>
<gene>
    <name evidence="14" type="ORF">FOMPIDRAFT_1115591</name>
</gene>
<dbReference type="HOGENOM" id="CLU_002359_0_1_1"/>
<feature type="transmembrane region" description="Helical" evidence="12">
    <location>
        <begin position="922"/>
        <end position="942"/>
    </location>
</feature>
<dbReference type="Proteomes" id="UP000015241">
    <property type="component" value="Unassembled WGS sequence"/>
</dbReference>
<accession>S8EFD8</accession>
<dbReference type="PANTHER" id="PTHR45727:SF2">
    <property type="entry name" value="NPC INTRACELLULAR CHOLESTEROL TRANSPORTER 1"/>
    <property type="match status" value="1"/>
</dbReference>
<dbReference type="InterPro" id="IPR000731">
    <property type="entry name" value="SSD"/>
</dbReference>
<reference evidence="14 15" key="1">
    <citation type="journal article" date="2012" name="Science">
        <title>The Paleozoic origin of enzymatic lignin decomposition reconstructed from 31 fungal genomes.</title>
        <authorList>
            <person name="Floudas D."/>
            <person name="Binder M."/>
            <person name="Riley R."/>
            <person name="Barry K."/>
            <person name="Blanchette R.A."/>
            <person name="Henrissat B."/>
            <person name="Martinez A.T."/>
            <person name="Otillar R."/>
            <person name="Spatafora J.W."/>
            <person name="Yadav J.S."/>
            <person name="Aerts A."/>
            <person name="Benoit I."/>
            <person name="Boyd A."/>
            <person name="Carlson A."/>
            <person name="Copeland A."/>
            <person name="Coutinho P.M."/>
            <person name="de Vries R.P."/>
            <person name="Ferreira P."/>
            <person name="Findley K."/>
            <person name="Foster B."/>
            <person name="Gaskell J."/>
            <person name="Glotzer D."/>
            <person name="Gorecki P."/>
            <person name="Heitman J."/>
            <person name="Hesse C."/>
            <person name="Hori C."/>
            <person name="Igarashi K."/>
            <person name="Jurgens J.A."/>
            <person name="Kallen N."/>
            <person name="Kersten P."/>
            <person name="Kohler A."/>
            <person name="Kuees U."/>
            <person name="Kumar T.K.A."/>
            <person name="Kuo A."/>
            <person name="LaButti K."/>
            <person name="Larrondo L.F."/>
            <person name="Lindquist E."/>
            <person name="Ling A."/>
            <person name="Lombard V."/>
            <person name="Lucas S."/>
            <person name="Lundell T."/>
            <person name="Martin R."/>
            <person name="McLaughlin D.J."/>
            <person name="Morgenstern I."/>
            <person name="Morin E."/>
            <person name="Murat C."/>
            <person name="Nagy L.G."/>
            <person name="Nolan M."/>
            <person name="Ohm R.A."/>
            <person name="Patyshakuliyeva A."/>
            <person name="Rokas A."/>
            <person name="Ruiz-Duenas F.J."/>
            <person name="Sabat G."/>
            <person name="Salamov A."/>
            <person name="Samejima M."/>
            <person name="Schmutz J."/>
            <person name="Slot J.C."/>
            <person name="St John F."/>
            <person name="Stenlid J."/>
            <person name="Sun H."/>
            <person name="Sun S."/>
            <person name="Syed K."/>
            <person name="Tsang A."/>
            <person name="Wiebenga A."/>
            <person name="Young D."/>
            <person name="Pisabarro A."/>
            <person name="Eastwood D.C."/>
            <person name="Martin F."/>
            <person name="Cullen D."/>
            <person name="Grigoriev I.V."/>
            <person name="Hibbett D.S."/>
        </authorList>
    </citation>
    <scope>NUCLEOTIDE SEQUENCE</scope>
    <source>
        <strain evidence="15">FP-58527</strain>
    </source>
</reference>
<feature type="transmembrane region" description="Helical" evidence="12">
    <location>
        <begin position="237"/>
        <end position="264"/>
    </location>
</feature>
<feature type="transmembrane region" description="Helical" evidence="12">
    <location>
        <begin position="1327"/>
        <end position="1350"/>
    </location>
</feature>
<dbReference type="InterPro" id="IPR032190">
    <property type="entry name" value="NPC1_N"/>
</dbReference>
<evidence type="ECO:0000256" key="8">
    <source>
        <dbReference type="ARBA" id="ARBA00023136"/>
    </source>
</evidence>
<comment type="similarity">
    <text evidence="2">Belongs to the patched family.</text>
</comment>
<organism evidence="14 15">
    <name type="scientific">Fomitopsis schrenkii</name>
    <name type="common">Brown rot fungus</name>
    <dbReference type="NCBI Taxonomy" id="2126942"/>
    <lineage>
        <taxon>Eukaryota</taxon>
        <taxon>Fungi</taxon>
        <taxon>Dikarya</taxon>
        <taxon>Basidiomycota</taxon>
        <taxon>Agaricomycotina</taxon>
        <taxon>Agaricomycetes</taxon>
        <taxon>Polyporales</taxon>
        <taxon>Fomitopsis</taxon>
    </lineage>
</organism>
<dbReference type="FunFam" id="1.20.1640.10:FF:000029">
    <property type="entry name" value="Putative Patched sphingolipid transporter"/>
    <property type="match status" value="1"/>
</dbReference>
<keyword evidence="4 12" id="KW-0812">Transmembrane</keyword>
<dbReference type="GO" id="GO:0015918">
    <property type="term" value="P:sterol transport"/>
    <property type="evidence" value="ECO:0007669"/>
    <property type="project" value="TreeGrafter"/>
</dbReference>
<feature type="transmembrane region" description="Helical" evidence="12">
    <location>
        <begin position="820"/>
        <end position="839"/>
    </location>
</feature>
<protein>
    <recommendedName>
        <fullName evidence="13">SSD domain-containing protein</fullName>
    </recommendedName>
</protein>
<keyword evidence="15" id="KW-1185">Reference proteome</keyword>
<dbReference type="Pfam" id="PF12349">
    <property type="entry name" value="Sterol-sensing"/>
    <property type="match status" value="2"/>
</dbReference>
<dbReference type="Gene3D" id="1.20.1640.10">
    <property type="entry name" value="Multidrug efflux transporter AcrB transmembrane domain"/>
    <property type="match status" value="2"/>
</dbReference>
<feature type="region of interest" description="Disordered" evidence="11">
    <location>
        <begin position="766"/>
        <end position="787"/>
    </location>
</feature>
<evidence type="ECO:0000256" key="12">
    <source>
        <dbReference type="SAM" id="Phobius"/>
    </source>
</evidence>
<comment type="subcellular location">
    <subcellularLocation>
        <location evidence="1">Membrane</location>
        <topology evidence="1">Multi-pass membrane protein</topology>
    </subcellularLocation>
</comment>